<name>A0AAU9LBK1_9STRA</name>
<dbReference type="PANTHER" id="PTHR43327:SF9">
    <property type="entry name" value="BAND 7 DOMAIN-CONTAINING PROTEIN"/>
    <property type="match status" value="1"/>
</dbReference>
<dbReference type="Gene3D" id="3.30.479.30">
    <property type="entry name" value="Band 7 domain"/>
    <property type="match status" value="1"/>
</dbReference>
<dbReference type="Proteomes" id="UP001160483">
    <property type="component" value="Unassembled WGS sequence"/>
</dbReference>
<dbReference type="EMBL" id="CAKKTJ010000326">
    <property type="protein sequence ID" value="CAH0481081.1"/>
    <property type="molecule type" value="Genomic_DNA"/>
</dbReference>
<dbReference type="InterPro" id="IPR001107">
    <property type="entry name" value="Band_7"/>
</dbReference>
<protein>
    <recommendedName>
        <fullName evidence="1">Band 7 domain-containing protein</fullName>
    </recommendedName>
</protein>
<dbReference type="AlphaFoldDB" id="A0AAU9LBK1"/>
<dbReference type="Pfam" id="PF01145">
    <property type="entry name" value="Band_7"/>
    <property type="match status" value="1"/>
</dbReference>
<dbReference type="InterPro" id="IPR050710">
    <property type="entry name" value="Band7/mec-2_domain"/>
</dbReference>
<sequence>MGTSSSKLNANTLPGGSQHQTRLLYRNTWRVDSANQIFGACYDGNTVVIINPGRSPMKLYIRVPEGTYALVQKQGQDEDYIKPDGRRSPIWPPGMHVASIFTKVAHLVTKQYIVFDTPVKGCKTADNVTVGIDICLILRIVGDESKGEDPELVRRFVYELGPNGLEVQLRAAQDEASGALNFRSNRPANHEFHSPKMNKTTDAEAIPTEEKTFYCVTEDIKHSLNAQFNTYGVQITSVAITNVTLPLEFQKQMQSRTTHLSAIKEQNMKQMSDMQMLQYKEEIDTTKLKRRMMYMEEEQTGKAKCAEIRKDIDLINAQSKLADEEISQKTIVICNNRDVEASLKIAEIEAETVQIAGEINAHCDAEICFIHAEKAALQMQLEATSSEIRVTSESKAAKIVALAEGDAAHKLDKYRRHKLEMQKLDMFGSLAKNKQTVVSGDMSYSLLSELLVANRQCNVMLNIDRLMNKTGGDGFPESIGIHSAVEDAQQVPSPFNGATKQSVLVLRAYLQSKRPSHHIAGSGIGKQFDTYRM</sequence>
<dbReference type="PANTHER" id="PTHR43327">
    <property type="entry name" value="STOMATIN-LIKE PROTEIN 2, MITOCHONDRIAL"/>
    <property type="match status" value="1"/>
</dbReference>
<evidence type="ECO:0000259" key="1">
    <source>
        <dbReference type="Pfam" id="PF01145"/>
    </source>
</evidence>
<reference evidence="2" key="1">
    <citation type="submission" date="2021-11" db="EMBL/GenBank/DDBJ databases">
        <authorList>
            <person name="Islam A."/>
            <person name="Islam S."/>
            <person name="Flora M.S."/>
            <person name="Rahman M."/>
            <person name="Ziaur R.M."/>
            <person name="Epstein J.H."/>
            <person name="Hassan M."/>
            <person name="Klassen M."/>
            <person name="Woodard K."/>
            <person name="Webb A."/>
            <person name="Webby R.J."/>
            <person name="El Zowalaty M.E."/>
        </authorList>
    </citation>
    <scope>NUCLEOTIDE SEQUENCE</scope>
    <source>
        <strain evidence="2">Pbs3</strain>
    </source>
</reference>
<evidence type="ECO:0000313" key="2">
    <source>
        <dbReference type="EMBL" id="CAH0481081.1"/>
    </source>
</evidence>
<accession>A0AAU9LBK1</accession>
<organism evidence="2 3">
    <name type="scientific">Peronospora belbahrii</name>
    <dbReference type="NCBI Taxonomy" id="622444"/>
    <lineage>
        <taxon>Eukaryota</taxon>
        <taxon>Sar</taxon>
        <taxon>Stramenopiles</taxon>
        <taxon>Oomycota</taxon>
        <taxon>Peronosporomycetes</taxon>
        <taxon>Peronosporales</taxon>
        <taxon>Peronosporaceae</taxon>
        <taxon>Peronospora</taxon>
    </lineage>
</organism>
<proteinExistence type="predicted"/>
<gene>
    <name evidence="2" type="ORF">PBS003_LOCUS7691</name>
</gene>
<feature type="domain" description="Band 7" evidence="1">
    <location>
        <begin position="62"/>
        <end position="259"/>
    </location>
</feature>
<comment type="caution">
    <text evidence="2">The sequence shown here is derived from an EMBL/GenBank/DDBJ whole genome shotgun (WGS) entry which is preliminary data.</text>
</comment>
<evidence type="ECO:0000313" key="3">
    <source>
        <dbReference type="Proteomes" id="UP001160483"/>
    </source>
</evidence>
<dbReference type="InterPro" id="IPR036013">
    <property type="entry name" value="Band_7/SPFH_dom_sf"/>
</dbReference>